<feature type="transmembrane region" description="Helical" evidence="2">
    <location>
        <begin position="20"/>
        <end position="38"/>
    </location>
</feature>
<feature type="transmembrane region" description="Helical" evidence="2">
    <location>
        <begin position="73"/>
        <end position="92"/>
    </location>
</feature>
<evidence type="ECO:0000313" key="3">
    <source>
        <dbReference type="EMBL" id="QIZ76710.1"/>
    </source>
</evidence>
<evidence type="ECO:0000313" key="4">
    <source>
        <dbReference type="Proteomes" id="UP000501602"/>
    </source>
</evidence>
<accession>A0A6H1UDP0</accession>
<dbReference type="AlphaFoldDB" id="A0A6H1UDP0"/>
<name>A0A6H1UDP0_9GAMM</name>
<dbReference type="EMBL" id="CP051180">
    <property type="protein sequence ID" value="QIZ76710.1"/>
    <property type="molecule type" value="Genomic_DNA"/>
</dbReference>
<keyword evidence="2" id="KW-0472">Membrane</keyword>
<protein>
    <submittedName>
        <fullName evidence="3">Uncharacterized protein</fullName>
    </submittedName>
</protein>
<evidence type="ECO:0000256" key="2">
    <source>
        <dbReference type="SAM" id="Phobius"/>
    </source>
</evidence>
<feature type="transmembrane region" description="Helical" evidence="2">
    <location>
        <begin position="98"/>
        <end position="117"/>
    </location>
</feature>
<organism evidence="3 4">
    <name type="scientific">Ferrimonas lipolytica</name>
    <dbReference type="NCBI Taxonomy" id="2724191"/>
    <lineage>
        <taxon>Bacteria</taxon>
        <taxon>Pseudomonadati</taxon>
        <taxon>Pseudomonadota</taxon>
        <taxon>Gammaproteobacteria</taxon>
        <taxon>Alteromonadales</taxon>
        <taxon>Ferrimonadaceae</taxon>
        <taxon>Ferrimonas</taxon>
    </lineage>
</organism>
<sequence>MSLMRTLVCSRGHDSALRTVSIQIALLIVLLLVSGLFYNTGIAQVAVAIVTILLLPIAYLAGVRRLNQAKRPLMHAWLLVAAWTIVAVAQLLSSVYGWWSLIAPIAATAYFAWLPVVKKSGRSSLGYSGPANQQPHNRPGRVEPSMHNQQANAAVSVDWDQLPASSFEFSKLVSSAVPILQRHWKWLAGGAVVTIMIAMVSIWVKQVSTESLENPEPVAAVAEPTTSAPEFEAKVVLPDSFQLLLQNDMLMISWPGDAAPKGELWSLLSAEGDRSCAAATFNNGDSFRPVKVDVWVDDIYFAYFSPLDTADIVFDVAMRGSFTLCGYDFSLQGSMKPLKANPAFALYTKK</sequence>
<feature type="compositionally biased region" description="Polar residues" evidence="1">
    <location>
        <begin position="126"/>
        <end position="136"/>
    </location>
</feature>
<reference evidence="3 4" key="1">
    <citation type="submission" date="2020-04" db="EMBL/GenBank/DDBJ databases">
        <title>Ferrimonas sp. S7 isolated from sea water.</title>
        <authorList>
            <person name="Bae S.S."/>
            <person name="Baek K."/>
        </authorList>
    </citation>
    <scope>NUCLEOTIDE SEQUENCE [LARGE SCALE GENOMIC DNA]</scope>
    <source>
        <strain evidence="3 4">S7</strain>
    </source>
</reference>
<dbReference type="RefSeq" id="WP_168659971.1">
    <property type="nucleotide sequence ID" value="NZ_CP051180.1"/>
</dbReference>
<feature type="transmembrane region" description="Helical" evidence="2">
    <location>
        <begin position="44"/>
        <end position="61"/>
    </location>
</feature>
<keyword evidence="2" id="KW-0812">Transmembrane</keyword>
<feature type="region of interest" description="Disordered" evidence="1">
    <location>
        <begin position="126"/>
        <end position="147"/>
    </location>
</feature>
<evidence type="ECO:0000256" key="1">
    <source>
        <dbReference type="SAM" id="MobiDB-lite"/>
    </source>
</evidence>
<dbReference type="Proteomes" id="UP000501602">
    <property type="component" value="Chromosome"/>
</dbReference>
<feature type="transmembrane region" description="Helical" evidence="2">
    <location>
        <begin position="186"/>
        <end position="204"/>
    </location>
</feature>
<keyword evidence="2" id="KW-1133">Transmembrane helix</keyword>
<gene>
    <name evidence="3" type="ORF">HER31_07390</name>
</gene>
<keyword evidence="4" id="KW-1185">Reference proteome</keyword>
<proteinExistence type="predicted"/>
<dbReference type="KEGG" id="fes:HER31_07390"/>